<name>A0ABS7UX75_9BACI</name>
<comment type="subcellular location">
    <subcellularLocation>
        <location evidence="1">Secreted</location>
    </subcellularLocation>
</comment>
<dbReference type="InterPro" id="IPR009233">
    <property type="entry name" value="Competence_ComX_Bacillus"/>
</dbReference>
<keyword evidence="2" id="KW-0964">Secreted</keyword>
<keyword evidence="6" id="KW-0636">Prenylation</keyword>
<comment type="subunit">
    <text evidence="7">Interacts directly with the sensor histidine kinase ComP and stimulates its activity.</text>
</comment>
<evidence type="ECO:0000256" key="4">
    <source>
        <dbReference type="ARBA" id="ARBA00023287"/>
    </source>
</evidence>
<dbReference type="Proteomes" id="UP001165287">
    <property type="component" value="Unassembled WGS sequence"/>
</dbReference>
<evidence type="ECO:0000256" key="7">
    <source>
        <dbReference type="ARBA" id="ARBA00029483"/>
    </source>
</evidence>
<evidence type="ECO:0000256" key="6">
    <source>
        <dbReference type="ARBA" id="ARBA00023289"/>
    </source>
</evidence>
<gene>
    <name evidence="10" type="primary">comX</name>
    <name evidence="10" type="ORF">K9V48_21030</name>
</gene>
<dbReference type="RefSeq" id="WP_224141105.1">
    <property type="nucleotide sequence ID" value="NZ_JAIQUM010000063.1"/>
</dbReference>
<keyword evidence="5" id="KW-0449">Lipoprotein</keyword>
<evidence type="ECO:0000256" key="8">
    <source>
        <dbReference type="ARBA" id="ARBA00029545"/>
    </source>
</evidence>
<dbReference type="Pfam" id="PF05952">
    <property type="entry name" value="ComX"/>
    <property type="match status" value="1"/>
</dbReference>
<organism evidence="10 11">
    <name type="scientific">Metabacillus rhizolycopersici</name>
    <dbReference type="NCBI Taxonomy" id="2875709"/>
    <lineage>
        <taxon>Bacteria</taxon>
        <taxon>Bacillati</taxon>
        <taxon>Bacillota</taxon>
        <taxon>Bacilli</taxon>
        <taxon>Bacillales</taxon>
        <taxon>Bacillaceae</taxon>
        <taxon>Metabacillus</taxon>
    </lineage>
</organism>
<proteinExistence type="predicted"/>
<comment type="caution">
    <text evidence="10">The sequence shown here is derived from an EMBL/GenBank/DDBJ whole genome shotgun (WGS) entry which is preliminary data.</text>
</comment>
<evidence type="ECO:0000256" key="5">
    <source>
        <dbReference type="ARBA" id="ARBA00023288"/>
    </source>
</evidence>
<protein>
    <recommendedName>
        <fullName evidence="8">ComX pheromone</fullName>
    </recommendedName>
    <alternativeName>
        <fullName evidence="9">Competence pheromone</fullName>
    </alternativeName>
</protein>
<accession>A0ABS7UX75</accession>
<keyword evidence="3" id="KW-0588">Pheromone</keyword>
<evidence type="ECO:0000313" key="10">
    <source>
        <dbReference type="EMBL" id="MBZ5752652.1"/>
    </source>
</evidence>
<evidence type="ECO:0000256" key="9">
    <source>
        <dbReference type="ARBA" id="ARBA00030321"/>
    </source>
</evidence>
<evidence type="ECO:0000256" key="3">
    <source>
        <dbReference type="ARBA" id="ARBA00023044"/>
    </source>
</evidence>
<reference evidence="10" key="1">
    <citation type="submission" date="2024-05" db="EMBL/GenBank/DDBJ databases">
        <title>Metabacillus sp. nov., isolated from the rhizosphere soil of tomato plants.</title>
        <authorList>
            <person name="Ma R."/>
        </authorList>
    </citation>
    <scope>NUCLEOTIDE SEQUENCE</scope>
    <source>
        <strain evidence="10">DBTR6</strain>
    </source>
</reference>
<keyword evidence="11" id="KW-1185">Reference proteome</keyword>
<evidence type="ECO:0000256" key="2">
    <source>
        <dbReference type="ARBA" id="ARBA00022525"/>
    </source>
</evidence>
<keyword evidence="4" id="KW-0178">Competence</keyword>
<sequence length="52" mass="5579">MQEIVNFLIENPDVLEKVVNGQASLLGVELDDVLGLIEGILGAGKLLNAFWA</sequence>
<evidence type="ECO:0000256" key="1">
    <source>
        <dbReference type="ARBA" id="ARBA00004613"/>
    </source>
</evidence>
<evidence type="ECO:0000313" key="11">
    <source>
        <dbReference type="Proteomes" id="UP001165287"/>
    </source>
</evidence>
<dbReference type="EMBL" id="JAIQUM010000063">
    <property type="protein sequence ID" value="MBZ5752652.1"/>
    <property type="molecule type" value="Genomic_DNA"/>
</dbReference>